<dbReference type="RefSeq" id="WP_379087552.1">
    <property type="nucleotide sequence ID" value="NZ_JBHTJO010000001.1"/>
</dbReference>
<dbReference type="EMBL" id="JBHTJO010000001">
    <property type="protein sequence ID" value="MFD0986783.1"/>
    <property type="molecule type" value="Genomic_DNA"/>
</dbReference>
<proteinExistence type="predicted"/>
<reference evidence="10" key="1">
    <citation type="journal article" date="2019" name="Int. J. Syst. Evol. Microbiol.">
        <title>The Global Catalogue of Microorganisms (GCM) 10K type strain sequencing project: providing services to taxonomists for standard genome sequencing and annotation.</title>
        <authorList>
            <consortium name="The Broad Institute Genomics Platform"/>
            <consortium name="The Broad Institute Genome Sequencing Center for Infectious Disease"/>
            <person name="Wu L."/>
            <person name="Ma J."/>
        </authorList>
    </citation>
    <scope>NUCLEOTIDE SEQUENCE [LARGE SCALE GENOMIC DNA]</scope>
    <source>
        <strain evidence="10">CCUG 61697</strain>
    </source>
</reference>
<dbReference type="PANTHER" id="PTHR47870">
    <property type="entry name" value="CYTOCHROME C-TYPE BIOGENESIS PROTEIN CCMH"/>
    <property type="match status" value="1"/>
</dbReference>
<evidence type="ECO:0000313" key="9">
    <source>
        <dbReference type="EMBL" id="MFD0986783.1"/>
    </source>
</evidence>
<sequence length="384" mass="41865">MLWIIFLCLTAAVLLALLRPLFSGAGEEAGRDAANAQVYRDQLKEIDSDLERGLIGESEAKAARLEIERRLLATAEAQREAGEPRKGAPIFIAVAVAVALPLIVLGFYLSYGSPELPDQPLLVRLQKPVDERNVGEMIARVQARLKANPDDGQGWAVIAPVYVSVRRFDQAMDAYRKAISLLGPRPDLLAGYGEAMVFANDGTVNAQSREILERAVAEDPTLVKPRILLAYSEEQAGDYSAALARWRELEKLVKDDERWAPLVAQRIAAAQAKSDGTAPPQTSPRSPMAQGQRGPDAGDMAAARNMSPEQRKQMVEGMVAKLADRLEQNGDDLDGWLQLVRSYVVLDKKDEARTALAKAKAQFSDQPSALQRLNSLASELGISS</sequence>
<dbReference type="PROSITE" id="PS50005">
    <property type="entry name" value="TPR"/>
    <property type="match status" value="1"/>
</dbReference>
<dbReference type="PANTHER" id="PTHR47870:SF1">
    <property type="entry name" value="CYTOCHROME C-TYPE BIOGENESIS PROTEIN CCMH"/>
    <property type="match status" value="1"/>
</dbReference>
<feature type="region of interest" description="Disordered" evidence="6">
    <location>
        <begin position="270"/>
        <end position="301"/>
    </location>
</feature>
<evidence type="ECO:0000256" key="6">
    <source>
        <dbReference type="SAM" id="MobiDB-lite"/>
    </source>
</evidence>
<dbReference type="NCBIfam" id="TIGR03142">
    <property type="entry name" value="cytochro_ccmI"/>
    <property type="match status" value="1"/>
</dbReference>
<evidence type="ECO:0000256" key="5">
    <source>
        <dbReference type="PROSITE-ProRule" id="PRU00339"/>
    </source>
</evidence>
<dbReference type="InterPro" id="IPR011990">
    <property type="entry name" value="TPR-like_helical_dom_sf"/>
</dbReference>
<dbReference type="InterPro" id="IPR056413">
    <property type="entry name" value="TPR_CcmH_CycH"/>
</dbReference>
<evidence type="ECO:0000256" key="3">
    <source>
        <dbReference type="ARBA" id="ARBA00022748"/>
    </source>
</evidence>
<feature type="transmembrane region" description="Helical" evidence="7">
    <location>
        <begin position="90"/>
        <end position="111"/>
    </location>
</feature>
<dbReference type="Proteomes" id="UP001597102">
    <property type="component" value="Unassembled WGS sequence"/>
</dbReference>
<evidence type="ECO:0000313" key="10">
    <source>
        <dbReference type="Proteomes" id="UP001597102"/>
    </source>
</evidence>
<evidence type="ECO:0000256" key="1">
    <source>
        <dbReference type="ARBA" id="ARBA00004196"/>
    </source>
</evidence>
<feature type="repeat" description="TPR" evidence="5">
    <location>
        <begin position="152"/>
        <end position="185"/>
    </location>
</feature>
<accession>A0ABW3J8K8</accession>
<name>A0ABW3J8K8_9HYPH</name>
<gene>
    <name evidence="9" type="primary">ccmI</name>
    <name evidence="9" type="ORF">ACFQ2F_06690</name>
</gene>
<dbReference type="InterPro" id="IPR019734">
    <property type="entry name" value="TPR_rpt"/>
</dbReference>
<keyword evidence="7" id="KW-0472">Membrane</keyword>
<comment type="caution">
    <text evidence="9">The sequence shown here is derived from an EMBL/GenBank/DDBJ whole genome shotgun (WGS) entry which is preliminary data.</text>
</comment>
<keyword evidence="10" id="KW-1185">Reference proteome</keyword>
<dbReference type="Gene3D" id="1.25.40.10">
    <property type="entry name" value="Tetratricopeptide repeat domain"/>
    <property type="match status" value="2"/>
</dbReference>
<dbReference type="SUPFAM" id="SSF48452">
    <property type="entry name" value="TPR-like"/>
    <property type="match status" value="1"/>
</dbReference>
<keyword evidence="4 5" id="KW-0802">TPR repeat</keyword>
<keyword evidence="7" id="KW-0812">Transmembrane</keyword>
<keyword evidence="2" id="KW-0677">Repeat</keyword>
<comment type="subcellular location">
    <subcellularLocation>
        <location evidence="1">Cell envelope</location>
    </subcellularLocation>
</comment>
<evidence type="ECO:0000259" key="8">
    <source>
        <dbReference type="Pfam" id="PF23914"/>
    </source>
</evidence>
<dbReference type="Pfam" id="PF23914">
    <property type="entry name" value="TPR_CcmH_CycH"/>
    <property type="match status" value="1"/>
</dbReference>
<dbReference type="InterPro" id="IPR017560">
    <property type="entry name" value="Cyt_c_biogenesis_CcmI"/>
</dbReference>
<evidence type="ECO:0000256" key="2">
    <source>
        <dbReference type="ARBA" id="ARBA00022737"/>
    </source>
</evidence>
<dbReference type="InterPro" id="IPR051263">
    <property type="entry name" value="C-type_cytochrome_biogenesis"/>
</dbReference>
<protein>
    <submittedName>
        <fullName evidence="9">C-type cytochrome biogenesis protein CcmI</fullName>
    </submittedName>
</protein>
<evidence type="ECO:0000256" key="7">
    <source>
        <dbReference type="SAM" id="Phobius"/>
    </source>
</evidence>
<feature type="domain" description="Cytochrome c-type biogenesis protein H TPR" evidence="8">
    <location>
        <begin position="123"/>
        <end position="257"/>
    </location>
</feature>
<keyword evidence="7" id="KW-1133">Transmembrane helix</keyword>
<evidence type="ECO:0000256" key="4">
    <source>
        <dbReference type="ARBA" id="ARBA00022803"/>
    </source>
</evidence>
<organism evidence="9 10">
    <name type="scientific">Methyloligella solikamskensis</name>
    <dbReference type="NCBI Taxonomy" id="1177756"/>
    <lineage>
        <taxon>Bacteria</taxon>
        <taxon>Pseudomonadati</taxon>
        <taxon>Pseudomonadota</taxon>
        <taxon>Alphaproteobacteria</taxon>
        <taxon>Hyphomicrobiales</taxon>
        <taxon>Hyphomicrobiaceae</taxon>
        <taxon>Methyloligella</taxon>
    </lineage>
</organism>
<keyword evidence="3" id="KW-0201">Cytochrome c-type biogenesis</keyword>